<comment type="caution">
    <text evidence="2">The sequence shown here is derived from an EMBL/GenBank/DDBJ whole genome shotgun (WGS) entry which is preliminary data.</text>
</comment>
<name>A0A2P8DP35_9ACTN</name>
<protein>
    <submittedName>
        <fullName evidence="2">Uncharacterized protein DUF397</fullName>
    </submittedName>
</protein>
<dbReference type="Proteomes" id="UP000240542">
    <property type="component" value="Unassembled WGS sequence"/>
</dbReference>
<accession>A0A2P8DP35</accession>
<evidence type="ECO:0000259" key="1">
    <source>
        <dbReference type="Pfam" id="PF04149"/>
    </source>
</evidence>
<proteinExistence type="predicted"/>
<dbReference type="EMBL" id="PYGA01000004">
    <property type="protein sequence ID" value="PSK98975.1"/>
    <property type="molecule type" value="Genomic_DNA"/>
</dbReference>
<gene>
    <name evidence="2" type="ORF">CLV63_104199</name>
</gene>
<dbReference type="Pfam" id="PF04149">
    <property type="entry name" value="DUF397"/>
    <property type="match status" value="1"/>
</dbReference>
<dbReference type="InterPro" id="IPR007278">
    <property type="entry name" value="DUF397"/>
</dbReference>
<evidence type="ECO:0000313" key="2">
    <source>
        <dbReference type="EMBL" id="PSK98975.1"/>
    </source>
</evidence>
<evidence type="ECO:0000313" key="3">
    <source>
        <dbReference type="Proteomes" id="UP000240542"/>
    </source>
</evidence>
<dbReference type="RefSeq" id="WP_106582292.1">
    <property type="nucleotide sequence ID" value="NZ_PYGA01000004.1"/>
</dbReference>
<sequence length="62" mass="7062">MNDQPRWHKSSYSNGNNSSCVEVAEGAPVRVRDTDHRHLGHLTFTPAAWTVFLRQVAAERTR</sequence>
<keyword evidence="3" id="KW-1185">Reference proteome</keyword>
<feature type="domain" description="DUF397" evidence="1">
    <location>
        <begin position="6"/>
        <end position="56"/>
    </location>
</feature>
<reference evidence="2 3" key="1">
    <citation type="submission" date="2018-03" db="EMBL/GenBank/DDBJ databases">
        <title>Genomic Encyclopedia of Archaeal and Bacterial Type Strains, Phase II (KMG-II): from individual species to whole genera.</title>
        <authorList>
            <person name="Goeker M."/>
        </authorList>
    </citation>
    <scope>NUCLEOTIDE SEQUENCE [LARGE SCALE GENOMIC DNA]</scope>
    <source>
        <strain evidence="2 3">DSM 45312</strain>
    </source>
</reference>
<organism evidence="2 3">
    <name type="scientific">Murinocardiopsis flavida</name>
    <dbReference type="NCBI Taxonomy" id="645275"/>
    <lineage>
        <taxon>Bacteria</taxon>
        <taxon>Bacillati</taxon>
        <taxon>Actinomycetota</taxon>
        <taxon>Actinomycetes</taxon>
        <taxon>Streptosporangiales</taxon>
        <taxon>Nocardiopsidaceae</taxon>
        <taxon>Murinocardiopsis</taxon>
    </lineage>
</organism>
<dbReference type="OrthoDB" id="4570646at2"/>
<dbReference type="AlphaFoldDB" id="A0A2P8DP35"/>